<evidence type="ECO:0000256" key="1">
    <source>
        <dbReference type="ARBA" id="ARBA00008791"/>
    </source>
</evidence>
<reference evidence="3 4" key="1">
    <citation type="submission" date="2019-08" db="EMBL/GenBank/DDBJ databases">
        <title>Bioinformatics analysis of the strain L3 and L5.</title>
        <authorList>
            <person name="Li X."/>
        </authorList>
    </citation>
    <scope>NUCLEOTIDE SEQUENCE [LARGE SCALE GENOMIC DNA]</scope>
    <source>
        <strain evidence="3 4">L5</strain>
    </source>
</reference>
<dbReference type="EMBL" id="VTPY01000003">
    <property type="protein sequence ID" value="KAA0013187.1"/>
    <property type="molecule type" value="Genomic_DNA"/>
</dbReference>
<accession>A0A7V7G1I8</accession>
<dbReference type="InterPro" id="IPR014729">
    <property type="entry name" value="Rossmann-like_a/b/a_fold"/>
</dbReference>
<keyword evidence="4" id="KW-1185">Reference proteome</keyword>
<dbReference type="InterPro" id="IPR006015">
    <property type="entry name" value="Universal_stress_UspA"/>
</dbReference>
<protein>
    <submittedName>
        <fullName evidence="3">Universal stress protein</fullName>
    </submittedName>
</protein>
<dbReference type="SUPFAM" id="SSF52402">
    <property type="entry name" value="Adenine nucleotide alpha hydrolases-like"/>
    <property type="match status" value="1"/>
</dbReference>
<evidence type="ECO:0000313" key="4">
    <source>
        <dbReference type="Proteomes" id="UP000486760"/>
    </source>
</evidence>
<dbReference type="PRINTS" id="PR01438">
    <property type="entry name" value="UNVRSLSTRESS"/>
</dbReference>
<dbReference type="Pfam" id="PF00582">
    <property type="entry name" value="Usp"/>
    <property type="match status" value="1"/>
</dbReference>
<dbReference type="PANTHER" id="PTHR46268:SF6">
    <property type="entry name" value="UNIVERSAL STRESS PROTEIN UP12"/>
    <property type="match status" value="1"/>
</dbReference>
<dbReference type="CDD" id="cd00293">
    <property type="entry name" value="USP-like"/>
    <property type="match status" value="1"/>
</dbReference>
<feature type="domain" description="UspA" evidence="2">
    <location>
        <begin position="1"/>
        <end position="151"/>
    </location>
</feature>
<comment type="caution">
    <text evidence="3">The sequence shown here is derived from an EMBL/GenBank/DDBJ whole genome shotgun (WGS) entry which is preliminary data.</text>
</comment>
<dbReference type="Proteomes" id="UP000486760">
    <property type="component" value="Unassembled WGS sequence"/>
</dbReference>
<evidence type="ECO:0000313" key="3">
    <source>
        <dbReference type="EMBL" id="KAA0013187.1"/>
    </source>
</evidence>
<gene>
    <name evidence="3" type="ORF">F0A17_09835</name>
</gene>
<evidence type="ECO:0000259" key="2">
    <source>
        <dbReference type="Pfam" id="PF00582"/>
    </source>
</evidence>
<dbReference type="RefSeq" id="WP_149328139.1">
    <property type="nucleotide sequence ID" value="NZ_VTPY01000003.1"/>
</dbReference>
<proteinExistence type="inferred from homology"/>
<comment type="similarity">
    <text evidence="1">Belongs to the universal stress protein A family.</text>
</comment>
<organism evidence="3 4">
    <name type="scientific">Billgrantia pellis</name>
    <dbReference type="NCBI Taxonomy" id="2606936"/>
    <lineage>
        <taxon>Bacteria</taxon>
        <taxon>Pseudomonadati</taxon>
        <taxon>Pseudomonadota</taxon>
        <taxon>Gammaproteobacteria</taxon>
        <taxon>Oceanospirillales</taxon>
        <taxon>Halomonadaceae</taxon>
        <taxon>Billgrantia</taxon>
    </lineage>
</organism>
<dbReference type="Gene3D" id="3.40.50.620">
    <property type="entry name" value="HUPs"/>
    <property type="match status" value="1"/>
</dbReference>
<dbReference type="AlphaFoldDB" id="A0A7V7G1I8"/>
<dbReference type="InterPro" id="IPR006016">
    <property type="entry name" value="UspA"/>
</dbReference>
<dbReference type="PANTHER" id="PTHR46268">
    <property type="entry name" value="STRESS RESPONSE PROTEIN NHAX"/>
    <property type="match status" value="1"/>
</dbReference>
<name>A0A7V7G1I8_9GAMM</name>
<sequence>MLRTILVPIDGSSHAEKALSIAAQLARASSAILHLLYVTELPDDAGMLAGTTGQPLTEARRRELAETGETGEPQAHGVLDRARQAVELSGLEVMETIREGKPADTILREAEAIGVDAIVMGSRGMSDLKGMAVGSVSHQVAHSAGCTVITVT</sequence>